<evidence type="ECO:0000313" key="5">
    <source>
        <dbReference type="Proteomes" id="UP001165289"/>
    </source>
</evidence>
<dbReference type="SMART" id="SM01158">
    <property type="entry name" value="DUF1741"/>
    <property type="match status" value="1"/>
</dbReference>
<organism evidence="4 5">
    <name type="scientific">Oopsacas minuta</name>
    <dbReference type="NCBI Taxonomy" id="111878"/>
    <lineage>
        <taxon>Eukaryota</taxon>
        <taxon>Metazoa</taxon>
        <taxon>Porifera</taxon>
        <taxon>Hexactinellida</taxon>
        <taxon>Hexasterophora</taxon>
        <taxon>Lyssacinosida</taxon>
        <taxon>Leucopsacidae</taxon>
        <taxon>Oopsacas</taxon>
    </lineage>
</organism>
<dbReference type="PANTHER" id="PTHR14819:SF25">
    <property type="entry name" value="CHROMOSOME UNDETERMINED SCAFFOLD_52, WHOLE GENOME SHOTGUN SEQUENCE"/>
    <property type="match status" value="1"/>
</dbReference>
<dbReference type="Pfam" id="PF08427">
    <property type="entry name" value="ARMH3_C"/>
    <property type="match status" value="1"/>
</dbReference>
<dbReference type="InterPro" id="IPR057365">
    <property type="entry name" value="URGCP"/>
</dbReference>
<reference evidence="4 5" key="1">
    <citation type="journal article" date="2023" name="BMC Biol.">
        <title>The compact genome of the sponge Oopsacas minuta (Hexactinellida) is lacking key metazoan core genes.</title>
        <authorList>
            <person name="Santini S."/>
            <person name="Schenkelaars Q."/>
            <person name="Jourda C."/>
            <person name="Duchesne M."/>
            <person name="Belahbib H."/>
            <person name="Rocher C."/>
            <person name="Selva M."/>
            <person name="Riesgo A."/>
            <person name="Vervoort M."/>
            <person name="Leys S.P."/>
            <person name="Kodjabachian L."/>
            <person name="Le Bivic A."/>
            <person name="Borchiellini C."/>
            <person name="Claverie J.M."/>
            <person name="Renard E."/>
        </authorList>
    </citation>
    <scope>NUCLEOTIDE SEQUENCE [LARGE SCALE GENOMIC DNA]</scope>
    <source>
        <strain evidence="4">SPO-2</strain>
    </source>
</reference>
<accession>A0AAV7JQZ7</accession>
<evidence type="ECO:0000256" key="2">
    <source>
        <dbReference type="SAM" id="MobiDB-lite"/>
    </source>
</evidence>
<feature type="region of interest" description="Disordered" evidence="2">
    <location>
        <begin position="1643"/>
        <end position="1669"/>
    </location>
</feature>
<dbReference type="GO" id="GO:0005525">
    <property type="term" value="F:GTP binding"/>
    <property type="evidence" value="ECO:0007669"/>
    <property type="project" value="InterPro"/>
</dbReference>
<dbReference type="Pfam" id="PF25683">
    <property type="entry name" value="URGCP_GTPase"/>
    <property type="match status" value="1"/>
</dbReference>
<dbReference type="InterPro" id="IPR013636">
    <property type="entry name" value="ARMH3_C"/>
</dbReference>
<dbReference type="PROSITE" id="PS51717">
    <property type="entry name" value="G_VLIG"/>
    <property type="match status" value="1"/>
</dbReference>
<dbReference type="InterPro" id="IPR030383">
    <property type="entry name" value="G_VLIG_dom"/>
</dbReference>
<feature type="domain" description="VLIG-type G" evidence="3">
    <location>
        <begin position="629"/>
        <end position="875"/>
    </location>
</feature>
<evidence type="ECO:0000256" key="1">
    <source>
        <dbReference type="ARBA" id="ARBA00006828"/>
    </source>
</evidence>
<dbReference type="EMBL" id="JAKMXF010000309">
    <property type="protein sequence ID" value="KAI6650904.1"/>
    <property type="molecule type" value="Genomic_DNA"/>
</dbReference>
<dbReference type="Pfam" id="PF25496">
    <property type="entry name" value="URGCP"/>
    <property type="match status" value="1"/>
</dbReference>
<dbReference type="InterPro" id="IPR052986">
    <property type="entry name" value="VLIG_GTPase"/>
</dbReference>
<comment type="caution">
    <text evidence="4">The sequence shown here is derived from an EMBL/GenBank/DDBJ whole genome shotgun (WGS) entry which is preliminary data.</text>
</comment>
<dbReference type="PANTHER" id="PTHR14819">
    <property type="entry name" value="GTP-BINDING"/>
    <property type="match status" value="1"/>
</dbReference>
<dbReference type="InterPro" id="IPR027417">
    <property type="entry name" value="P-loop_NTPase"/>
</dbReference>
<gene>
    <name evidence="4" type="ORF">LOD99_5744</name>
</gene>
<dbReference type="Proteomes" id="UP001165289">
    <property type="component" value="Unassembled WGS sequence"/>
</dbReference>
<dbReference type="Gene3D" id="3.40.50.300">
    <property type="entry name" value="P-loop containing nucleotide triphosphate hydrolases"/>
    <property type="match status" value="1"/>
</dbReference>
<protein>
    <recommendedName>
        <fullName evidence="3">VLIG-type G domain-containing protein</fullName>
    </recommendedName>
</protein>
<keyword evidence="5" id="KW-1185">Reference proteome</keyword>
<evidence type="ECO:0000313" key="4">
    <source>
        <dbReference type="EMBL" id="KAI6650904.1"/>
    </source>
</evidence>
<sequence length="2364" mass="273678">MEDFCKHLEILRPPVISLRDAITISSTLPQQEITSLQDLPKFMLDKIMMLDCTSRQFPRNVNPHTPSQGIVKILDMVKFHSQDNTCDLVHPMDIFLYLFFQCTPIFRQTFVTQVSKCQLSLPLIASHLSPQRPTFYHFALKTLYKDYIDQDHAGKSFSVTEENLPIISFIRVGECGKSQKSEMLNQIIGIPDYFFHRNQLGNVKRRFFLDGTVEIAWLLPKFDNEPHFSKFIFPEPCMMLNLRGNALDYRKQLDFISSVSTLIYILVPISQCNQHLSEFLISFHNEYARKSVFLLYQSEISQLTFEPTLPDILETPSDNVILLNKTSLGEDINEIAISISSMLMKVPIIKINLEDCTEIAKTKSIYIDTDEDNIQDCQSVVDKIIQTILSNLATDSEESEPLALAKQSMLPLQGDSWLLWAEANRDSHKVGISKSQETIKQEMNKARQNQFIYLQNPSPIFVDVIQHCKTFGSPKGEFYTIWNLLSNDFNSLSREHLPSLYAEYSKWQNLSYNTKFESELSIEERNEIKKQSKQNLVRAAKNIAESSFGIEHIFRELGQAFEAHKVFSRKSIFNLNRALNFNLENLNNIVAHLLIEGQAFEIIDGDANHVALSWVTSVLDSLALIIGYDSKIFVCSILGTQSTGKSTLLNTMFGAKFPVSSGRCTRGIFMQLIPIESMLRTKLGYDYLVLLDTEGLRAPELSIDSSYRRDNELATIAIGLGDMTIINLYGEGHGEVQDILQIIIFAFIRMKESYIKPRCMFVHQNVPDTHAHTNLLTARSNLIKTLDKMTECAAQQENKNLFYKQFTDVIEFNLNEEVFYFPGLFEGEPPLNKVSIGYSKKAANLRQYILTCFVNTPNKKFQTVMNWSIKLEALWKSVLEENFIFSYKNALEVTSRFELDRRISSWHSSYIQLFNKSKSESINQLFNADFDELDEIRANLVSNLQQEKLTPSIGITTQEDLLQNYFVVHDNVEVYSQWKGNTENYFQCKREKHTNKMEEDLNSIYKLQKNKKKMDENFVRSRKEILLKVHQLFTETIEKGESLSDKSLVESRFNSIWDEWKSEIQVEKVELCDISRDLQKAYIDSPLIKAMNVLADKQMILSNCDEFVNIGNGKFQHLSSLQPQNTSNSYYYLHDMVSKVRLGIGYIRSIFSKESKEDVGNAQFKIILSILSSECERKIDDYLSTLLKNQSPYDPNYFLIIIDICHQILSKHNSTQQQVSQQPLELTTDFIYDMIFFNCCKAIPMLQKIQDEFLSRTSLDLKFEYLEEILRRTFSKLCEGIESEYLCALELAKIVFSGLKNGLADSVSREFLSAFMNDSKNIITYSDRPSLILTILKDLARDKNFNNYLSYIYHPINYLSQNIQNTLTTYSKRNDIMEKVVNNISKNVEILIDFFISECSHACPDDESSPNADMLIRFKESFYTQIKCKVRDVTYNDLDVLDLYTISNYQQFSGLFAKELRRMANDTDWLIWITDTLKLETFLYKRITDSILECEELCPFCNELCQLSCGDHKHYCGTFHRPQGVSGWRDRYTNQICYNECTTNLRDRGRFYYNDLLYEFIHYRRVNSRFRSWKILGEDAIDSKYWHWVLCQFEKDFVEHFKIQSNPYIQENWSNLTEDESMSLVYSRLPESENRDELIGHSITLPTNKPLTPSNKQKHNTSNDDPTPPIQPPIKLICEKIVTIYDDWFRGEDPVLGKTSFWDEFFLLKANPTHLENLINHTPWERLIEIKYVLQMLFQHSVEALHSSKLESTQHHIRAFNALQTLCILIRDSFKKKIAESTSDPLSLLFTPDNEDAMKNLIKNMSRILTDEYPISLKNLCLKLMLLMLTAEQDVNDNAMLPFFMSTSVFEPLKQILARADLTDKHGYDSVLILTLLLSYKKNASSHPYVIKFSLLDDILTLNGLGCVISSALKEHISLEEKMFEKRQQSSGVMSRLGNYIGSFVPGQQRDDIIQVQGPSFSSKTNDAVLLAMYEAVHLNRNFISILTSTNDALMHTHTLFGMQGPAVEAVFHNLMQSVSRSESNSVPTTPITDNTATQAPVNLMGTFLTYSSLVFLQINNVYDWSERARLCLTILICLAEDHYAGTILHDRNLPFPVKLYKQPHMVSPIPFPANENLQNLPLAGHILDLMSEFIRGQLRKSLNLDLCLKCLGVIHRLICFQNRNCIRMFYQWSNLWFSLFTMMRFLLSHENYLISRMDIMLIMDRILVIFNMFITYGDTFLSSPKIYDELFYEIIRENNAFEKIDEVLKKRPVEYVENVPKLKDSLQNLLAIVRYFVPKIDKYSLDNQKSSLTSDDVMSLIQANYESLTLKLQENLHSFDRFDEKNEKTFFNHLVCSITTDFRSRISVKTISQKDLIGELTLF</sequence>
<comment type="similarity">
    <text evidence="1">Belongs to the TRAFAC class dynamin-like GTPase superfamily. Very large inducible GTPase (VLIG) family.</text>
</comment>
<dbReference type="SUPFAM" id="SSF52540">
    <property type="entry name" value="P-loop containing nucleoside triphosphate hydrolases"/>
    <property type="match status" value="1"/>
</dbReference>
<proteinExistence type="inferred from homology"/>
<evidence type="ECO:0000259" key="3">
    <source>
        <dbReference type="PROSITE" id="PS51717"/>
    </source>
</evidence>
<feature type="compositionally biased region" description="Polar residues" evidence="2">
    <location>
        <begin position="1644"/>
        <end position="1655"/>
    </location>
</feature>
<name>A0AAV7JQZ7_9METZ</name>